<proteinExistence type="predicted"/>
<gene>
    <name evidence="2" type="ORF">HER39_01125</name>
</gene>
<evidence type="ECO:0000313" key="3">
    <source>
        <dbReference type="Proteomes" id="UP000523795"/>
    </source>
</evidence>
<feature type="compositionally biased region" description="Gly residues" evidence="1">
    <location>
        <begin position="76"/>
        <end position="87"/>
    </location>
</feature>
<evidence type="ECO:0000313" key="2">
    <source>
        <dbReference type="EMBL" id="NKX49204.1"/>
    </source>
</evidence>
<accession>A0ABX1JLE2</accession>
<reference evidence="2 3" key="1">
    <citation type="submission" date="2020-04" db="EMBL/GenBank/DDBJ databases">
        <authorList>
            <person name="Liu S."/>
        </authorList>
    </citation>
    <scope>NUCLEOTIDE SEQUENCE [LARGE SCALE GENOMIC DNA]</scope>
    <source>
        <strain evidence="2 3">CGMCC 1.15091</strain>
    </source>
</reference>
<dbReference type="EMBL" id="JAAZSR010000007">
    <property type="protein sequence ID" value="NKX49204.1"/>
    <property type="molecule type" value="Genomic_DNA"/>
</dbReference>
<organism evidence="2 3">
    <name type="scientific">Arthrobacter deserti</name>
    <dbReference type="NCBI Taxonomy" id="1742687"/>
    <lineage>
        <taxon>Bacteria</taxon>
        <taxon>Bacillati</taxon>
        <taxon>Actinomycetota</taxon>
        <taxon>Actinomycetes</taxon>
        <taxon>Micrococcales</taxon>
        <taxon>Micrococcaceae</taxon>
        <taxon>Arthrobacter</taxon>
    </lineage>
</organism>
<evidence type="ECO:0008006" key="4">
    <source>
        <dbReference type="Google" id="ProtNLM"/>
    </source>
</evidence>
<comment type="caution">
    <text evidence="2">The sequence shown here is derived from an EMBL/GenBank/DDBJ whole genome shotgun (WGS) entry which is preliminary data.</text>
</comment>
<name>A0ABX1JLE2_9MICC</name>
<feature type="region of interest" description="Disordered" evidence="1">
    <location>
        <begin position="62"/>
        <end position="87"/>
    </location>
</feature>
<protein>
    <recommendedName>
        <fullName evidence="4">Sporulation protein YtfJ</fullName>
    </recommendedName>
</protein>
<keyword evidence="3" id="KW-1185">Reference proteome</keyword>
<sequence>MADTGHNSRGPRSAPTLAVQLAEQFKAFGVARAFGEPVRLGDETVVPVALVQYGFGGGQGYSAGGDATGQGREAGPQGGEGGGGGGGGLDLPVGVLAPGAAGRGVFRPNPLAVLMCAVPVLWAGGHAVARVVRAFAALR</sequence>
<evidence type="ECO:0000256" key="1">
    <source>
        <dbReference type="SAM" id="MobiDB-lite"/>
    </source>
</evidence>
<dbReference type="Proteomes" id="UP000523795">
    <property type="component" value="Unassembled WGS sequence"/>
</dbReference>